<name>A0A3B0VFJ2_9ZZZZ</name>
<organism evidence="1">
    <name type="scientific">hydrothermal vent metagenome</name>
    <dbReference type="NCBI Taxonomy" id="652676"/>
    <lineage>
        <taxon>unclassified sequences</taxon>
        <taxon>metagenomes</taxon>
        <taxon>ecological metagenomes</taxon>
    </lineage>
</organism>
<evidence type="ECO:0000313" key="1">
    <source>
        <dbReference type="EMBL" id="VAW37702.1"/>
    </source>
</evidence>
<protein>
    <submittedName>
        <fullName evidence="1">Uncharacterized protein</fullName>
    </submittedName>
</protein>
<reference evidence="1" key="1">
    <citation type="submission" date="2018-06" db="EMBL/GenBank/DDBJ databases">
        <authorList>
            <person name="Zhirakovskaya E."/>
        </authorList>
    </citation>
    <scope>NUCLEOTIDE SEQUENCE</scope>
</reference>
<sequence length="48" mass="5161">MKSAIIDSKNTHIIAVKQLSSMESSELRVMVCLQNGIGMNLGDLDVLG</sequence>
<accession>A0A3B0VFJ2</accession>
<dbReference type="AlphaFoldDB" id="A0A3B0VFJ2"/>
<dbReference type="EMBL" id="UOEW01000175">
    <property type="protein sequence ID" value="VAW37702.1"/>
    <property type="molecule type" value="Genomic_DNA"/>
</dbReference>
<gene>
    <name evidence="1" type="ORF">MNBD_GAMMA01-681</name>
</gene>
<proteinExistence type="predicted"/>